<reference evidence="3" key="1">
    <citation type="submission" date="2016-06" db="UniProtKB">
        <authorList>
            <consortium name="WormBaseParasite"/>
        </authorList>
    </citation>
    <scope>IDENTIFICATION</scope>
</reference>
<evidence type="ECO:0000313" key="1">
    <source>
        <dbReference type="EMBL" id="VDN34637.1"/>
    </source>
</evidence>
<gene>
    <name evidence="1" type="ORF">GPUH_LOCUS19813</name>
</gene>
<dbReference type="OrthoDB" id="6502088at2759"/>
<accession>A0A183EFS2</accession>
<name>A0A183EFS2_9BILA</name>
<dbReference type="Proteomes" id="UP000271098">
    <property type="component" value="Unassembled WGS sequence"/>
</dbReference>
<sequence length="115" mass="13413">MMLHNVENLAGIKVDCMAIDFHGRPSSVARFMQGKSQVMDGFNGDLCLGLRHEVNVDVRAYYEMLENDDEGTACRHPSNDQEQEFNCRSRCRLHLIRVPFFHFKILLRSKNKRKE</sequence>
<dbReference type="WBParaSite" id="GPUH_0001983801-mRNA-1">
    <property type="protein sequence ID" value="GPUH_0001983801-mRNA-1"/>
    <property type="gene ID" value="GPUH_0001983801"/>
</dbReference>
<organism evidence="3">
    <name type="scientific">Gongylonema pulchrum</name>
    <dbReference type="NCBI Taxonomy" id="637853"/>
    <lineage>
        <taxon>Eukaryota</taxon>
        <taxon>Metazoa</taxon>
        <taxon>Ecdysozoa</taxon>
        <taxon>Nematoda</taxon>
        <taxon>Chromadorea</taxon>
        <taxon>Rhabditida</taxon>
        <taxon>Spirurina</taxon>
        <taxon>Spiruromorpha</taxon>
        <taxon>Spiruroidea</taxon>
        <taxon>Gongylonematidae</taxon>
        <taxon>Gongylonema</taxon>
    </lineage>
</organism>
<proteinExistence type="predicted"/>
<evidence type="ECO:0000313" key="2">
    <source>
        <dbReference type="Proteomes" id="UP000271098"/>
    </source>
</evidence>
<keyword evidence="2" id="KW-1185">Reference proteome</keyword>
<evidence type="ECO:0000313" key="3">
    <source>
        <dbReference type="WBParaSite" id="GPUH_0001983801-mRNA-1"/>
    </source>
</evidence>
<dbReference type="EMBL" id="UYRT01089189">
    <property type="protein sequence ID" value="VDN34637.1"/>
    <property type="molecule type" value="Genomic_DNA"/>
</dbReference>
<dbReference type="AlphaFoldDB" id="A0A183EFS2"/>
<protein>
    <submittedName>
        <fullName evidence="1 3">Uncharacterized protein</fullName>
    </submittedName>
</protein>
<reference evidence="1 2" key="2">
    <citation type="submission" date="2018-11" db="EMBL/GenBank/DDBJ databases">
        <authorList>
            <consortium name="Pathogen Informatics"/>
        </authorList>
    </citation>
    <scope>NUCLEOTIDE SEQUENCE [LARGE SCALE GENOMIC DNA]</scope>
</reference>